<dbReference type="EMBL" id="BX284605">
    <property type="protein sequence ID" value="CAZ65539.1"/>
    <property type="molecule type" value="Genomic_DNA"/>
</dbReference>
<dbReference type="PaxDb" id="6239-Y38H6C.9a"/>
<dbReference type="AlphaFoldDB" id="C5VUJ5"/>
<evidence type="ECO:0000313" key="4">
    <source>
        <dbReference type="WormBase" id="Y38H6C.9a"/>
    </source>
</evidence>
<protein>
    <submittedName>
        <fullName evidence="2">DUF38 domain-containing protein</fullName>
    </submittedName>
</protein>
<dbReference type="InterPro" id="IPR002900">
    <property type="entry name" value="DUF38/FTH_CAE_spp"/>
</dbReference>
<evidence type="ECO:0000313" key="3">
    <source>
        <dbReference type="Proteomes" id="UP000001940"/>
    </source>
</evidence>
<dbReference type="WormBase" id="Y38H6C.9a">
    <property type="protein sequence ID" value="CE43867"/>
    <property type="gene ID" value="WBGene00012622"/>
</dbReference>
<dbReference type="HOGENOM" id="CLU_055882_0_0_1"/>
<dbReference type="FunCoup" id="C5VUJ5">
    <property type="interactions" value="273"/>
</dbReference>
<dbReference type="GeneID" id="189690"/>
<accession>C5VUJ5</accession>
<dbReference type="CTD" id="189690"/>
<sequence>MKLEVMKYLTFGERCKIRQCAKMEMRLADKIPNSFDYVELKKKLEVCLQINTIPIESLTFHGTRAVHELCRIFENPSTTAKKVIIYMPETPEQVFSTLISEFETREVKIKGKEIMFRKNAENSSWAAQILALFKEGYLEKIYVDCVTGAIFEKLVELEQFKMCKYIKLEARVLSEQQLLKFDSSFKVNYDFLQHAERLELSLCDLEPEDAWEIIKNFRSRPQLPINSFFKIFVDNYVKSGKIVRLFDVQPKNEEEIAEITCFEHVQLFDMEDRNKLLVVGMWRRVLYGSICRRDCILKDFDRNR</sequence>
<gene>
    <name evidence="2" type="ORF">CELE_Y38H6C.9</name>
    <name evidence="2 4" type="ORF">Y38H6C.9</name>
</gene>
<reference evidence="2 3" key="1">
    <citation type="journal article" date="1998" name="Science">
        <title>Genome sequence of the nematode C. elegans: a platform for investigating biology.</title>
        <authorList>
            <consortium name="The C. elegans sequencing consortium"/>
            <person name="Sulson J.E."/>
            <person name="Waterston R."/>
        </authorList>
    </citation>
    <scope>NUCLEOTIDE SEQUENCE [LARGE SCALE GENOMIC DNA]</scope>
    <source>
        <strain evidence="2 3">Bristol N2</strain>
    </source>
</reference>
<dbReference type="KEGG" id="cel:CELE_Y38H6C.9"/>
<evidence type="ECO:0000313" key="2">
    <source>
        <dbReference type="EMBL" id="CAZ65539.1"/>
    </source>
</evidence>
<dbReference type="PhylomeDB" id="C5VUJ5"/>
<dbReference type="Proteomes" id="UP000001940">
    <property type="component" value="Chromosome V"/>
</dbReference>
<dbReference type="Pfam" id="PF01827">
    <property type="entry name" value="FTH"/>
    <property type="match status" value="1"/>
</dbReference>
<dbReference type="RefSeq" id="NP_001256926.1">
    <property type="nucleotide sequence ID" value="NM_001269997.1"/>
</dbReference>
<name>C5VUJ5_CAEEL</name>
<dbReference type="InParanoid" id="C5VUJ5"/>
<feature type="domain" description="DUF38" evidence="1">
    <location>
        <begin position="93"/>
        <end position="222"/>
    </location>
</feature>
<proteinExistence type="predicted"/>
<dbReference type="AGR" id="WB:WBGene00012622"/>
<keyword evidence="3" id="KW-1185">Reference proteome</keyword>
<dbReference type="Bgee" id="WBGene00012622">
    <property type="expression patterns" value="Expressed in adult organism and 2 other cell types or tissues"/>
</dbReference>
<evidence type="ECO:0000259" key="1">
    <source>
        <dbReference type="Pfam" id="PF01827"/>
    </source>
</evidence>
<dbReference type="OrthoDB" id="5911324at2759"/>
<organism evidence="2 3">
    <name type="scientific">Caenorhabditis elegans</name>
    <dbReference type="NCBI Taxonomy" id="6239"/>
    <lineage>
        <taxon>Eukaryota</taxon>
        <taxon>Metazoa</taxon>
        <taxon>Ecdysozoa</taxon>
        <taxon>Nematoda</taxon>
        <taxon>Chromadorea</taxon>
        <taxon>Rhabditida</taxon>
        <taxon>Rhabditina</taxon>
        <taxon>Rhabditomorpha</taxon>
        <taxon>Rhabditoidea</taxon>
        <taxon>Rhabditidae</taxon>
        <taxon>Peloderinae</taxon>
        <taxon>Caenorhabditis</taxon>
    </lineage>
</organism>
<dbReference type="eggNOG" id="ENOG502TK05">
    <property type="taxonomic scope" value="Eukaryota"/>
</dbReference>